<comment type="caution">
    <text evidence="2">The sequence shown here is derived from an EMBL/GenBank/DDBJ whole genome shotgun (WGS) entry which is preliminary data.</text>
</comment>
<dbReference type="PANTHER" id="PTHR34700:SF4">
    <property type="entry name" value="PHAGE-LIKE ELEMENT PBSX PROTEIN XKDP"/>
    <property type="match status" value="1"/>
</dbReference>
<proteinExistence type="predicted"/>
<name>A0ABR7M7V6_9BACT</name>
<evidence type="ECO:0000313" key="3">
    <source>
        <dbReference type="Proteomes" id="UP000765802"/>
    </source>
</evidence>
<dbReference type="SUPFAM" id="SSF54106">
    <property type="entry name" value="LysM domain"/>
    <property type="match status" value="1"/>
</dbReference>
<protein>
    <submittedName>
        <fullName evidence="2">Peptidoglycan-binding protein</fullName>
    </submittedName>
</protein>
<reference evidence="2 3" key="1">
    <citation type="submission" date="2016-07" db="EMBL/GenBank/DDBJ databases">
        <title>Genome analysis of Flavihumibacter stibioxidans YS-17.</title>
        <authorList>
            <person name="Shi K."/>
            <person name="Han Y."/>
            <person name="Wang G."/>
        </authorList>
    </citation>
    <scope>NUCLEOTIDE SEQUENCE [LARGE SCALE GENOMIC DNA]</scope>
    <source>
        <strain evidence="2 3">YS-17</strain>
    </source>
</reference>
<accession>A0ABR7M7V6</accession>
<keyword evidence="3" id="KW-1185">Reference proteome</keyword>
<gene>
    <name evidence="2" type="ORF">BC349_08645</name>
</gene>
<evidence type="ECO:0000259" key="1">
    <source>
        <dbReference type="PROSITE" id="PS51782"/>
    </source>
</evidence>
<dbReference type="EMBL" id="MBUA01000012">
    <property type="protein sequence ID" value="MBC6491097.1"/>
    <property type="molecule type" value="Genomic_DNA"/>
</dbReference>
<dbReference type="Pfam" id="PF01476">
    <property type="entry name" value="LysM"/>
    <property type="match status" value="1"/>
</dbReference>
<dbReference type="Proteomes" id="UP000765802">
    <property type="component" value="Unassembled WGS sequence"/>
</dbReference>
<dbReference type="InterPro" id="IPR018392">
    <property type="entry name" value="LysM"/>
</dbReference>
<feature type="domain" description="LysM" evidence="1">
    <location>
        <begin position="75"/>
        <end position="122"/>
    </location>
</feature>
<dbReference type="PROSITE" id="PS51782">
    <property type="entry name" value="LYSM"/>
    <property type="match status" value="1"/>
</dbReference>
<dbReference type="InterPro" id="IPR052196">
    <property type="entry name" value="Bact_Kbp"/>
</dbReference>
<sequence>MALQDTKYKALVDAAMAQGVSNLLVREQDGVLYIDGTTASSAAKQELWDLYETLNPDFRDSDLIMNLSVAEGAEETYVVKSGDNLSKIAKKYPGLTWKDIYEANTGRIKDPDLIQPGWELKIPRK</sequence>
<organism evidence="2 3">
    <name type="scientific">Flavihumibacter stibioxidans</name>
    <dbReference type="NCBI Taxonomy" id="1834163"/>
    <lineage>
        <taxon>Bacteria</taxon>
        <taxon>Pseudomonadati</taxon>
        <taxon>Bacteroidota</taxon>
        <taxon>Chitinophagia</taxon>
        <taxon>Chitinophagales</taxon>
        <taxon>Chitinophagaceae</taxon>
        <taxon>Flavihumibacter</taxon>
    </lineage>
</organism>
<dbReference type="RefSeq" id="WP_187256422.1">
    <property type="nucleotide sequence ID" value="NZ_JBHULF010000014.1"/>
</dbReference>
<dbReference type="PANTHER" id="PTHR34700">
    <property type="entry name" value="POTASSIUM BINDING PROTEIN KBP"/>
    <property type="match status" value="1"/>
</dbReference>
<dbReference type="SMART" id="SM00257">
    <property type="entry name" value="LysM"/>
    <property type="match status" value="1"/>
</dbReference>
<evidence type="ECO:0000313" key="2">
    <source>
        <dbReference type="EMBL" id="MBC6491097.1"/>
    </source>
</evidence>
<dbReference type="CDD" id="cd00118">
    <property type="entry name" value="LysM"/>
    <property type="match status" value="1"/>
</dbReference>
<dbReference type="Gene3D" id="3.10.350.10">
    <property type="entry name" value="LysM domain"/>
    <property type="match status" value="1"/>
</dbReference>
<dbReference type="InterPro" id="IPR036779">
    <property type="entry name" value="LysM_dom_sf"/>
</dbReference>